<proteinExistence type="predicted"/>
<keyword evidence="4" id="KW-1185">Reference proteome</keyword>
<gene>
    <name evidence="3" type="ORF">SAMN00777080_2644</name>
</gene>
<dbReference type="STRING" id="758820.SAMN00777080_2644"/>
<accession>A0A1W2H580</accession>
<dbReference type="InterPro" id="IPR036938">
    <property type="entry name" value="PAP2/HPO_sf"/>
</dbReference>
<dbReference type="PANTHER" id="PTHR34599">
    <property type="entry name" value="PEROXIDASE-RELATED"/>
    <property type="match status" value="1"/>
</dbReference>
<dbReference type="AlphaFoldDB" id="A0A1W2H580"/>
<dbReference type="CDD" id="cd03398">
    <property type="entry name" value="PAP2_haloperoxidase"/>
    <property type="match status" value="1"/>
</dbReference>
<evidence type="ECO:0000313" key="4">
    <source>
        <dbReference type="Proteomes" id="UP000192333"/>
    </source>
</evidence>
<keyword evidence="1" id="KW-0812">Transmembrane</keyword>
<dbReference type="SUPFAM" id="SSF48317">
    <property type="entry name" value="Acid phosphatase/Vanadium-dependent haloperoxidase"/>
    <property type="match status" value="1"/>
</dbReference>
<feature type="domain" description="Phosphatidic acid phosphatase type 2/haloperoxidase" evidence="2">
    <location>
        <begin position="328"/>
        <end position="453"/>
    </location>
</feature>
<dbReference type="PANTHER" id="PTHR34599:SF2">
    <property type="entry name" value="TRAF-TYPE DOMAIN-CONTAINING PROTEIN"/>
    <property type="match status" value="1"/>
</dbReference>
<organism evidence="3 4">
    <name type="scientific">Aquiflexum balticum DSM 16537</name>
    <dbReference type="NCBI Taxonomy" id="758820"/>
    <lineage>
        <taxon>Bacteria</taxon>
        <taxon>Pseudomonadati</taxon>
        <taxon>Bacteroidota</taxon>
        <taxon>Cytophagia</taxon>
        <taxon>Cytophagales</taxon>
        <taxon>Cyclobacteriaceae</taxon>
        <taxon>Aquiflexum</taxon>
    </lineage>
</organism>
<dbReference type="InterPro" id="IPR000326">
    <property type="entry name" value="PAP2/HPO"/>
</dbReference>
<name>A0A1W2H580_9BACT</name>
<feature type="transmembrane region" description="Helical" evidence="1">
    <location>
        <begin position="21"/>
        <end position="40"/>
    </location>
</feature>
<dbReference type="EMBL" id="LT838813">
    <property type="protein sequence ID" value="SMD44029.1"/>
    <property type="molecule type" value="Genomic_DNA"/>
</dbReference>
<dbReference type="InterPro" id="IPR052559">
    <property type="entry name" value="V-haloperoxidase"/>
</dbReference>
<sequence>MRNPKATKFVAKLTEMKKLKFPYPAIALSIFLILISWNSVLSQNKAEPPIGILIDNLFYITEVMVTDVASPPAAARFYAYATLGAHLAWNKTNNLRTEDLCLFESSNLENPSYEDAIGENLSPHFIATYSMLEVGKKIMPSGFLLEEKQIALKKDFTRSKWINKKDLNANVSFAEDIAAEVLKIANEDGYSSLSTLTRYTPKKNEGHWYPTPPAYMAAIEPEWRTLKTFFLQDLKSFKPAPPAPFSLEEGSPFKKQLFEVIEVTSQLSDEQNLIANFWDCNPFMVSFSGHMAIGMKKISPGGHWVGITGIASQKADLPWKETIYIHTLISMALHDAFVSCWEEKYDSDRIRPETAIQKYVDQTWRPLLQTPPFPEYTSGHSVVSTTSAMILTDFFGEDFDFIDDSEVYFGLPERAFKSFNQAAEEAAISRLYGGIHFRDAIEEGVKQGKLIGKEILQKTGSKKSIAVGN</sequence>
<reference evidence="4" key="1">
    <citation type="submission" date="2017-04" db="EMBL/GenBank/DDBJ databases">
        <authorList>
            <person name="Varghese N."/>
            <person name="Submissions S."/>
        </authorList>
    </citation>
    <scope>NUCLEOTIDE SEQUENCE [LARGE SCALE GENOMIC DNA]</scope>
    <source>
        <strain evidence="4">DSM 16537</strain>
    </source>
</reference>
<keyword evidence="1" id="KW-0472">Membrane</keyword>
<dbReference type="Gene3D" id="1.10.606.20">
    <property type="match status" value="1"/>
</dbReference>
<evidence type="ECO:0000259" key="2">
    <source>
        <dbReference type="Pfam" id="PF01569"/>
    </source>
</evidence>
<evidence type="ECO:0000313" key="3">
    <source>
        <dbReference type="EMBL" id="SMD44029.1"/>
    </source>
</evidence>
<keyword evidence="1" id="KW-1133">Transmembrane helix</keyword>
<dbReference type="Proteomes" id="UP000192333">
    <property type="component" value="Chromosome I"/>
</dbReference>
<evidence type="ECO:0000256" key="1">
    <source>
        <dbReference type="SAM" id="Phobius"/>
    </source>
</evidence>
<protein>
    <submittedName>
        <fullName evidence="3">PAP2 superfamily protein</fullName>
    </submittedName>
</protein>
<dbReference type="Pfam" id="PF01569">
    <property type="entry name" value="PAP2"/>
    <property type="match status" value="1"/>
</dbReference>